<evidence type="ECO:0000256" key="6">
    <source>
        <dbReference type="SAM" id="Coils"/>
    </source>
</evidence>
<dbReference type="InterPro" id="IPR051848">
    <property type="entry name" value="PGIP"/>
</dbReference>
<evidence type="ECO:0000256" key="1">
    <source>
        <dbReference type="ARBA" id="ARBA00004196"/>
    </source>
</evidence>
<dbReference type="Proteomes" id="UP001165122">
    <property type="component" value="Unassembled WGS sequence"/>
</dbReference>
<dbReference type="PANTHER" id="PTHR48059">
    <property type="entry name" value="POLYGALACTURONASE INHIBITOR 1"/>
    <property type="match status" value="1"/>
</dbReference>
<evidence type="ECO:0000256" key="5">
    <source>
        <dbReference type="ARBA" id="ARBA00023136"/>
    </source>
</evidence>
<dbReference type="EMBL" id="BRXW01000271">
    <property type="protein sequence ID" value="GMI16962.1"/>
    <property type="molecule type" value="Genomic_DNA"/>
</dbReference>
<dbReference type="Pfam" id="PF00560">
    <property type="entry name" value="LRR_1"/>
    <property type="match status" value="1"/>
</dbReference>
<organism evidence="8 9">
    <name type="scientific">Triparma laevis f. longispina</name>
    <dbReference type="NCBI Taxonomy" id="1714387"/>
    <lineage>
        <taxon>Eukaryota</taxon>
        <taxon>Sar</taxon>
        <taxon>Stramenopiles</taxon>
        <taxon>Ochrophyta</taxon>
        <taxon>Bolidophyceae</taxon>
        <taxon>Parmales</taxon>
        <taxon>Triparmaceae</taxon>
        <taxon>Triparma</taxon>
    </lineage>
</organism>
<evidence type="ECO:0000256" key="4">
    <source>
        <dbReference type="ARBA" id="ARBA00022737"/>
    </source>
</evidence>
<dbReference type="AlphaFoldDB" id="A0A9W7FRE9"/>
<gene>
    <name evidence="8" type="ORF">TrLO_g9825</name>
</gene>
<feature type="region of interest" description="Disordered" evidence="7">
    <location>
        <begin position="573"/>
        <end position="611"/>
    </location>
</feature>
<dbReference type="InterPro" id="IPR001611">
    <property type="entry name" value="Leu-rich_rpt"/>
</dbReference>
<keyword evidence="4" id="KW-0677">Repeat</keyword>
<dbReference type="SUPFAM" id="SSF52058">
    <property type="entry name" value="L domain-like"/>
    <property type="match status" value="1"/>
</dbReference>
<keyword evidence="9" id="KW-1185">Reference proteome</keyword>
<keyword evidence="3" id="KW-0732">Signal</keyword>
<dbReference type="PANTHER" id="PTHR48059:SF30">
    <property type="entry name" value="OS06G0587000 PROTEIN"/>
    <property type="match status" value="1"/>
</dbReference>
<evidence type="ECO:0000256" key="7">
    <source>
        <dbReference type="SAM" id="MobiDB-lite"/>
    </source>
</evidence>
<dbReference type="InterPro" id="IPR032675">
    <property type="entry name" value="LRR_dom_sf"/>
</dbReference>
<sequence>MAAVRPGSNTKLEEDRSTVLSIWLSMGGTEATLKNDIEDDPGKWKGVKVTQTIGGRRVVKIEWPQCGLKGNIPKEIWRLSMLDKLDLWKNELTGEIPEELGLLGELTQLDLGNNKLEGSIPGSLGKLDILKKLILRENLLTGILPDALADLNALTYFGIKGNNLSGDTLPPAFEPMMKRLGVTGFYSDFNKDELYLNRAKAAIKKIQDSEIRRQTTELQDDILMHVRNKDAVRAEQSYVKLKRNCDQQAVRLGKLTFDVLLHYRFRDNGHRYKQIGKLANVPQTRQQLIPALEMPGKVQSKEEIAKVLLSMATWREKEFQDLINGEIVEHFDNVTSVKDICGSFGIEASIYEADKFGNAVSLTSSQYALEKGTGSPALVKARFGPPKSLQRALAKFEKGVETAEAGGSPWFGLRDLNRCTLTFEDPLLLSICYEGCMKKLKVAGLKSTFEPLTTKQYKTPPQITMYVDLGDGWLCELVLIFRDIQKIKDEIDTLSSIKSTTKADECLIPLFARAPTMEETLSAEVLKLKQSNHKLAKGKTEADAKLKKAEDEVGSLMQELDMLKGNIMAVMQQSASPMRSAGKPPPVPPSPIADDKEAKEAAGEVGKKLFT</sequence>
<evidence type="ECO:0000256" key="3">
    <source>
        <dbReference type="ARBA" id="ARBA00022729"/>
    </source>
</evidence>
<proteinExistence type="predicted"/>
<dbReference type="Pfam" id="PF13855">
    <property type="entry name" value="LRR_8"/>
    <property type="match status" value="1"/>
</dbReference>
<dbReference type="OrthoDB" id="10322413at2759"/>
<dbReference type="GO" id="GO:0016020">
    <property type="term" value="C:membrane"/>
    <property type="evidence" value="ECO:0007669"/>
    <property type="project" value="UniProtKB-SubCell"/>
</dbReference>
<comment type="caution">
    <text evidence="8">The sequence shown here is derived from an EMBL/GenBank/DDBJ whole genome shotgun (WGS) entry which is preliminary data.</text>
</comment>
<reference evidence="9" key="1">
    <citation type="journal article" date="2023" name="Commun. Biol.">
        <title>Genome analysis of Parmales, the sister group of diatoms, reveals the evolutionary specialization of diatoms from phago-mixotrophs to photoautotrophs.</title>
        <authorList>
            <person name="Ban H."/>
            <person name="Sato S."/>
            <person name="Yoshikawa S."/>
            <person name="Yamada K."/>
            <person name="Nakamura Y."/>
            <person name="Ichinomiya M."/>
            <person name="Sato N."/>
            <person name="Blanc-Mathieu R."/>
            <person name="Endo H."/>
            <person name="Kuwata A."/>
            <person name="Ogata H."/>
        </authorList>
    </citation>
    <scope>NUCLEOTIDE SEQUENCE [LARGE SCALE GENOMIC DNA]</scope>
    <source>
        <strain evidence="9">NIES 3700</strain>
    </source>
</reference>
<protein>
    <submittedName>
        <fullName evidence="8">Uncharacterized protein</fullName>
    </submittedName>
</protein>
<evidence type="ECO:0000256" key="2">
    <source>
        <dbReference type="ARBA" id="ARBA00004370"/>
    </source>
</evidence>
<keyword evidence="6" id="KW-0175">Coiled coil</keyword>
<dbReference type="Gene3D" id="3.80.10.10">
    <property type="entry name" value="Ribonuclease Inhibitor"/>
    <property type="match status" value="1"/>
</dbReference>
<feature type="coiled-coil region" evidence="6">
    <location>
        <begin position="532"/>
        <end position="566"/>
    </location>
</feature>
<evidence type="ECO:0000313" key="9">
    <source>
        <dbReference type="Proteomes" id="UP001165122"/>
    </source>
</evidence>
<dbReference type="FunFam" id="3.80.10.10:FF:000400">
    <property type="entry name" value="Nuclear pore complex protein NUP107"/>
    <property type="match status" value="1"/>
</dbReference>
<name>A0A9W7FRE9_9STRA</name>
<comment type="subcellular location">
    <subcellularLocation>
        <location evidence="1">Cell envelope</location>
    </subcellularLocation>
    <subcellularLocation>
        <location evidence="2">Membrane</location>
    </subcellularLocation>
</comment>
<evidence type="ECO:0000313" key="8">
    <source>
        <dbReference type="EMBL" id="GMI16962.1"/>
    </source>
</evidence>
<feature type="compositionally biased region" description="Basic and acidic residues" evidence="7">
    <location>
        <begin position="593"/>
        <end position="611"/>
    </location>
</feature>
<accession>A0A9W7FRE9</accession>
<keyword evidence="5" id="KW-0472">Membrane</keyword>